<feature type="domain" description="Amidase" evidence="1">
    <location>
        <begin position="28"/>
        <end position="420"/>
    </location>
</feature>
<sequence>MTTKPLNQLSLTEAINAIELGDTSAEAIINACYDQIDAREPLVSAWQYSLTREQYLQAYRANEEFYKNSRLKGLPVGVKDTIDTASMPTEMGSRLHANRQPADDASCVALIQQAGGIVLGKTVTTEFAYFQPGRTANPKHLQHTPGGSSSGSAAAVADYMVPASLGSQTAASVIRPAAYCGTVGYVGSCGEFSSRGIQPLAQSLDSLGFFARSVDDIVLLRSVLLGNPATAIGADTEEPVKPTKVLLCPGSNVGDTDADMNAAMADLAVQLQHHGIETPELDSCDLISRLVGNHETVMAYEVYRNLAVERQYADRLSESFRGLLQEGESTSRADYLAALSNIAITTRWLWHLHPDVDAILAPAAPGAAPQGLGSTGKPHMSRPWQAMGLPVITLPGLSNAAGLPLGVQLIGKSRDDDELLQTARWIHSHIEGLSC</sequence>
<accession>A0ABU2HDL1</accession>
<dbReference type="InterPro" id="IPR000120">
    <property type="entry name" value="Amidase"/>
</dbReference>
<comment type="caution">
    <text evidence="2">The sequence shown here is derived from an EMBL/GenBank/DDBJ whole genome shotgun (WGS) entry which is preliminary data.</text>
</comment>
<dbReference type="Gene3D" id="3.90.1300.10">
    <property type="entry name" value="Amidase signature (AS) domain"/>
    <property type="match status" value="1"/>
</dbReference>
<evidence type="ECO:0000313" key="2">
    <source>
        <dbReference type="EMBL" id="MDS1309156.1"/>
    </source>
</evidence>
<dbReference type="Pfam" id="PF01425">
    <property type="entry name" value="Amidase"/>
    <property type="match status" value="1"/>
</dbReference>
<keyword evidence="3" id="KW-1185">Reference proteome</keyword>
<evidence type="ECO:0000259" key="1">
    <source>
        <dbReference type="Pfam" id="PF01425"/>
    </source>
</evidence>
<proteinExistence type="predicted"/>
<organism evidence="2 3">
    <name type="scientific">Marinobacter xiaoshiensis</name>
    <dbReference type="NCBI Taxonomy" id="3073652"/>
    <lineage>
        <taxon>Bacteria</taxon>
        <taxon>Pseudomonadati</taxon>
        <taxon>Pseudomonadota</taxon>
        <taxon>Gammaproteobacteria</taxon>
        <taxon>Pseudomonadales</taxon>
        <taxon>Marinobacteraceae</taxon>
        <taxon>Marinobacter</taxon>
    </lineage>
</organism>
<gene>
    <name evidence="2" type="ORF">RKA07_03430</name>
</gene>
<dbReference type="PANTHER" id="PTHR11895:SF151">
    <property type="entry name" value="GLUTAMYL-TRNA(GLN) AMIDOTRANSFERASE SUBUNIT A"/>
    <property type="match status" value="1"/>
</dbReference>
<dbReference type="RefSeq" id="WP_310965577.1">
    <property type="nucleotide sequence ID" value="NZ_JAVMBO010000006.1"/>
</dbReference>
<reference evidence="2" key="1">
    <citation type="submission" date="2023-09" db="EMBL/GenBank/DDBJ databases">
        <title>Marinobacter sediminicola sp. nov. and Marinobacter maritimum sp. nov., isolated from marine sediment.</title>
        <authorList>
            <person name="An J."/>
        </authorList>
    </citation>
    <scope>NUCLEOTIDE SEQUENCE</scope>
    <source>
        <strain evidence="2">F60267</strain>
    </source>
</reference>
<dbReference type="PANTHER" id="PTHR11895">
    <property type="entry name" value="TRANSAMIDASE"/>
    <property type="match status" value="1"/>
</dbReference>
<evidence type="ECO:0000313" key="3">
    <source>
        <dbReference type="Proteomes" id="UP001267407"/>
    </source>
</evidence>
<name>A0ABU2HDL1_9GAMM</name>
<dbReference type="Proteomes" id="UP001267407">
    <property type="component" value="Unassembled WGS sequence"/>
</dbReference>
<dbReference type="SUPFAM" id="SSF75304">
    <property type="entry name" value="Amidase signature (AS) enzymes"/>
    <property type="match status" value="1"/>
</dbReference>
<dbReference type="EMBL" id="JAVMBO010000006">
    <property type="protein sequence ID" value="MDS1309156.1"/>
    <property type="molecule type" value="Genomic_DNA"/>
</dbReference>
<protein>
    <submittedName>
        <fullName evidence="2">Amidase</fullName>
    </submittedName>
</protein>
<dbReference type="InterPro" id="IPR036928">
    <property type="entry name" value="AS_sf"/>
</dbReference>
<dbReference type="InterPro" id="IPR023631">
    <property type="entry name" value="Amidase_dom"/>
</dbReference>